<protein>
    <submittedName>
        <fullName evidence="1">Uncharacterized protein</fullName>
    </submittedName>
</protein>
<reference evidence="1" key="1">
    <citation type="journal article" date="2015" name="Nature">
        <title>Complex archaea that bridge the gap between prokaryotes and eukaryotes.</title>
        <authorList>
            <person name="Spang A."/>
            <person name="Saw J.H."/>
            <person name="Jorgensen S.L."/>
            <person name="Zaremba-Niedzwiedzka K."/>
            <person name="Martijn J."/>
            <person name="Lind A.E."/>
            <person name="van Eijk R."/>
            <person name="Schleper C."/>
            <person name="Guy L."/>
            <person name="Ettema T.J."/>
        </authorList>
    </citation>
    <scope>NUCLEOTIDE SEQUENCE</scope>
</reference>
<evidence type="ECO:0000313" key="1">
    <source>
        <dbReference type="EMBL" id="KKN00921.1"/>
    </source>
</evidence>
<accession>A0A0F9PIU9</accession>
<dbReference type="EMBL" id="LAZR01005320">
    <property type="protein sequence ID" value="KKN00921.1"/>
    <property type="molecule type" value="Genomic_DNA"/>
</dbReference>
<sequence>MNEADVRRQVNRSLGEYGYYYLTQTVAKGSPFSGRPDAILLHPTRVSAVVEYKVLKLEHNKSFAFNEINPKQRKWQDRWLNLDGKGYIGLGIIDKTGKVDSLLTVYLVDWYRWLEVEKAVTPIQASIPHLYGKGMKKALRVESITYDIASQFMQSRMYKSDGKWTLPPYHSAIP</sequence>
<comment type="caution">
    <text evidence="1">The sequence shown here is derived from an EMBL/GenBank/DDBJ whole genome shotgun (WGS) entry which is preliminary data.</text>
</comment>
<gene>
    <name evidence="1" type="ORF">LCGC14_1133040</name>
</gene>
<name>A0A0F9PIU9_9ZZZZ</name>
<organism evidence="1">
    <name type="scientific">marine sediment metagenome</name>
    <dbReference type="NCBI Taxonomy" id="412755"/>
    <lineage>
        <taxon>unclassified sequences</taxon>
        <taxon>metagenomes</taxon>
        <taxon>ecological metagenomes</taxon>
    </lineage>
</organism>
<dbReference type="AlphaFoldDB" id="A0A0F9PIU9"/>
<proteinExistence type="predicted"/>